<feature type="domain" description="Acyltransferase 3" evidence="2">
    <location>
        <begin position="9"/>
        <end position="404"/>
    </location>
</feature>
<reference evidence="3" key="1">
    <citation type="submission" date="2023-01" db="EMBL/GenBank/DDBJ databases">
        <title>Metagenome sequencing of chrysophaentin producing Chrysophaeum taylorii.</title>
        <authorList>
            <person name="Davison J."/>
            <person name="Bewley C."/>
        </authorList>
    </citation>
    <scope>NUCLEOTIDE SEQUENCE</scope>
    <source>
        <strain evidence="3">NIES-1699</strain>
    </source>
</reference>
<accession>A0AAD7UET5</accession>
<comment type="caution">
    <text evidence="3">The sequence shown here is derived from an EMBL/GenBank/DDBJ whole genome shotgun (WGS) entry which is preliminary data.</text>
</comment>
<keyword evidence="1" id="KW-0812">Transmembrane</keyword>
<dbReference type="GO" id="GO:0016747">
    <property type="term" value="F:acyltransferase activity, transferring groups other than amino-acyl groups"/>
    <property type="evidence" value="ECO:0007669"/>
    <property type="project" value="InterPro"/>
</dbReference>
<feature type="transmembrane region" description="Helical" evidence="1">
    <location>
        <begin position="20"/>
        <end position="42"/>
    </location>
</feature>
<dbReference type="InterPro" id="IPR002656">
    <property type="entry name" value="Acyl_transf_3_dom"/>
</dbReference>
<keyword evidence="1" id="KW-1133">Transmembrane helix</keyword>
<feature type="transmembrane region" description="Helical" evidence="1">
    <location>
        <begin position="270"/>
        <end position="290"/>
    </location>
</feature>
<evidence type="ECO:0000313" key="3">
    <source>
        <dbReference type="EMBL" id="KAJ8602689.1"/>
    </source>
</evidence>
<name>A0AAD7UET5_9STRA</name>
<dbReference type="InterPro" id="IPR052728">
    <property type="entry name" value="O2_lipid_transport_reg"/>
</dbReference>
<evidence type="ECO:0000259" key="2">
    <source>
        <dbReference type="Pfam" id="PF01757"/>
    </source>
</evidence>
<dbReference type="Pfam" id="PF01757">
    <property type="entry name" value="Acyl_transf_3"/>
    <property type="match status" value="1"/>
</dbReference>
<proteinExistence type="predicted"/>
<dbReference type="EMBL" id="JAQMWT010000370">
    <property type="protein sequence ID" value="KAJ8602689.1"/>
    <property type="molecule type" value="Genomic_DNA"/>
</dbReference>
<organism evidence="3 4">
    <name type="scientific">Chrysophaeum taylorii</name>
    <dbReference type="NCBI Taxonomy" id="2483200"/>
    <lineage>
        <taxon>Eukaryota</taxon>
        <taxon>Sar</taxon>
        <taxon>Stramenopiles</taxon>
        <taxon>Ochrophyta</taxon>
        <taxon>Pelagophyceae</taxon>
        <taxon>Pelagomonadales</taxon>
        <taxon>Pelagomonadaceae</taxon>
        <taxon>Chrysophaeum</taxon>
    </lineage>
</organism>
<sequence length="438" mass="48340">MGGGRRRLESVDGLRALTHLSVIGFHTALVTTALVPSSGGLWDGVRQHPVHTCLVFGGTQVDTMFMLSGLLFKRRGVRDYVATRVARLLPGMIICAALGLALGDDWGGAAAGKVLPYMFFFGNYLDAQKWGSLTMTLAWSNAVDFQVGLVLELLPTPPRESVSYGLIALSLWLRGRLFDVNSINMFLIGEYTHFGRLMSQRTYDWVRDFYDYEWPSSPDPAARSLSAEYVNKMYMRTHTRFGPFVVGTCLAAFLKKSNNNTTTSSAVSTTILRMITTFFAFSILIGPCVPPGDAVPDVGTQFAITAAMRTLSATAAASLLYRALVKADNPWSLPILERFLSAKCWKPVARLSYLSYLIHFRIILELVFRFCKNVALETPGDVARLELCVFAISTLASLSASALLHVWIEAPLQRLIYSLLAPPGGHDTKDFRVCVLKK</sequence>
<keyword evidence="4" id="KW-1185">Reference proteome</keyword>
<dbReference type="PANTHER" id="PTHR11161:SF12">
    <property type="entry name" value="ACYLTRANSFERASE 3 DOMAIN-CONTAINING PROTEIN-RELATED"/>
    <property type="match status" value="1"/>
</dbReference>
<protein>
    <recommendedName>
        <fullName evidence="2">Acyltransferase 3 domain-containing protein</fullName>
    </recommendedName>
</protein>
<feature type="transmembrane region" description="Helical" evidence="1">
    <location>
        <begin position="84"/>
        <end position="102"/>
    </location>
</feature>
<dbReference type="PANTHER" id="PTHR11161">
    <property type="entry name" value="O-ACYLTRANSFERASE"/>
    <property type="match status" value="1"/>
</dbReference>
<keyword evidence="1" id="KW-0472">Membrane</keyword>
<feature type="transmembrane region" description="Helical" evidence="1">
    <location>
        <begin position="108"/>
        <end position="125"/>
    </location>
</feature>
<dbReference type="Proteomes" id="UP001230188">
    <property type="component" value="Unassembled WGS sequence"/>
</dbReference>
<evidence type="ECO:0000313" key="4">
    <source>
        <dbReference type="Proteomes" id="UP001230188"/>
    </source>
</evidence>
<feature type="transmembrane region" description="Helical" evidence="1">
    <location>
        <begin position="54"/>
        <end position="72"/>
    </location>
</feature>
<dbReference type="AlphaFoldDB" id="A0AAD7UET5"/>
<feature type="transmembrane region" description="Helical" evidence="1">
    <location>
        <begin position="302"/>
        <end position="324"/>
    </location>
</feature>
<evidence type="ECO:0000256" key="1">
    <source>
        <dbReference type="SAM" id="Phobius"/>
    </source>
</evidence>
<gene>
    <name evidence="3" type="ORF">CTAYLR_003770</name>
</gene>